<evidence type="ECO:0000256" key="4">
    <source>
        <dbReference type="ARBA" id="ARBA00022840"/>
    </source>
</evidence>
<keyword evidence="1" id="KW-0677">Repeat</keyword>
<dbReference type="PANTHER" id="PTHR45641">
    <property type="entry name" value="TETRATRICOPEPTIDE REPEAT PROTEIN (AFU_ORTHOLOGUE AFUA_6G03870)"/>
    <property type="match status" value="1"/>
</dbReference>
<keyword evidence="2 6" id="KW-0547">Nucleotide-binding</keyword>
<keyword evidence="10" id="KW-1185">Reference proteome</keyword>
<evidence type="ECO:0000256" key="7">
    <source>
        <dbReference type="SAM" id="MobiDB-lite"/>
    </source>
</evidence>
<dbReference type="PROSITE" id="PS00108">
    <property type="entry name" value="PROTEIN_KINASE_ST"/>
    <property type="match status" value="1"/>
</dbReference>
<dbReference type="PANTHER" id="PTHR45641:SF19">
    <property type="entry name" value="NEPHROCYSTIN-3"/>
    <property type="match status" value="1"/>
</dbReference>
<feature type="repeat" description="TPR" evidence="5">
    <location>
        <begin position="709"/>
        <end position="742"/>
    </location>
</feature>
<evidence type="ECO:0000313" key="10">
    <source>
        <dbReference type="Proteomes" id="UP001151081"/>
    </source>
</evidence>
<dbReference type="InterPro" id="IPR011009">
    <property type="entry name" value="Kinase-like_dom_sf"/>
</dbReference>
<organism evidence="9 10">
    <name type="scientific">Polyangium jinanense</name>
    <dbReference type="NCBI Taxonomy" id="2829994"/>
    <lineage>
        <taxon>Bacteria</taxon>
        <taxon>Pseudomonadati</taxon>
        <taxon>Myxococcota</taxon>
        <taxon>Polyangia</taxon>
        <taxon>Polyangiales</taxon>
        <taxon>Polyangiaceae</taxon>
        <taxon>Polyangium</taxon>
    </lineage>
</organism>
<reference evidence="9 10" key="1">
    <citation type="submission" date="2021-04" db="EMBL/GenBank/DDBJ databases">
        <title>Genome analysis of Polyangium sp.</title>
        <authorList>
            <person name="Li Y."/>
            <person name="Wang J."/>
        </authorList>
    </citation>
    <scope>NUCLEOTIDE SEQUENCE [LARGE SCALE GENOMIC DNA]</scope>
    <source>
        <strain evidence="9 10">SDU14</strain>
    </source>
</reference>
<evidence type="ECO:0000313" key="9">
    <source>
        <dbReference type="EMBL" id="MDC3986210.1"/>
    </source>
</evidence>
<feature type="region of interest" description="Disordered" evidence="7">
    <location>
        <begin position="1"/>
        <end position="23"/>
    </location>
</feature>
<evidence type="ECO:0000256" key="1">
    <source>
        <dbReference type="ARBA" id="ARBA00022737"/>
    </source>
</evidence>
<protein>
    <submittedName>
        <fullName evidence="9">Tetratricopeptide repeat protein</fullName>
    </submittedName>
</protein>
<dbReference type="InterPro" id="IPR017441">
    <property type="entry name" value="Protein_kinase_ATP_BS"/>
</dbReference>
<sequence length="1014" mass="108887">MAQRAERHHDRPPTLGQVPRKAEAQECLDENTIVALLGRALPSERRAAIEAHVDDCEACRVLLAQTTELLLSTVAASRPGAPAPAEEGIGPSTKLGRYVTLQPIGAGAMGVVYAAYDPDLDRKVALKLLRRESGRSAVEMQARLLREAKALARLSHPNVVAIYDVGTVDGRVFIAMEFVTGTTLGAWLREAPRPFREVLQALLHAGRGLAAAHAAGLVHRDFKPDNVLVGRDGRVRVTDFGLARSALVEEAARKGEAGAHLPELSQTRAFVGTPAYMAPEQMRGEPIDARADIWSFCATAYEALCGERPFEGDTVEALLEARSAGRFREARTSRIPPRLRKILLRGMSARPEERYPTMEALLADLSRDPRAALRRGAAAALVLLVAGSAAAAVSASRGARARPEQLCTGGEARFATVWGDEQSRAVRERFGVSGLPFAERASKGVDEAMSAYGRTWAGMHRDACEATRLRGEQSEHLLDVRMQCLSRRLREVDAAAGLFVSGDAKVIENALQVVSGLTPVDVCGAASALDAEEGPSLSDDARASLDADLSRARSLRDAGKYADALDAARATLAGARAKASRGHEAEALLIAGEMTDRLGHIEDGARLLEDAAAVAVEGRKDALAARAMGALIYVVGSRKAQIQAGLSWERLAIATVKRAGAPALLEAAVLHRAGVTKHAAGMLAEAEADLARVITLREQELGPDHFELAAALADVGRVLRERGERGRARSAFERALVIQERSLGPDHPQVATTLRFLADLDGREGRFDDAITRLQRTLVIQERALGSAHLDVAYTQNALANAHLDSGAPEKALPLYERACAMGEKTLGENHPDVGMCRMNIALALIEQGRSKEALSTLERSLTIVEAKLGPTHPNVALIEGTMARAIEEQGRCAEALPHSRRSLTIHEKALGERNAEFADILVGLGRCLSKLGRAHEALPPLERAVSILSSHPGAPLEHGRALFTLARALWAVGTKERALALAEEARQRFAEAPRRRAAALADVDAWLAERRVR</sequence>
<dbReference type="Pfam" id="PF00069">
    <property type="entry name" value="Pkinase"/>
    <property type="match status" value="1"/>
</dbReference>
<dbReference type="InterPro" id="IPR011990">
    <property type="entry name" value="TPR-like_helical_dom_sf"/>
</dbReference>
<dbReference type="PROSITE" id="PS50011">
    <property type="entry name" value="PROTEIN_KINASE_DOM"/>
    <property type="match status" value="1"/>
</dbReference>
<dbReference type="SUPFAM" id="SSF56112">
    <property type="entry name" value="Protein kinase-like (PK-like)"/>
    <property type="match status" value="1"/>
</dbReference>
<evidence type="ECO:0000256" key="3">
    <source>
        <dbReference type="ARBA" id="ARBA00022803"/>
    </source>
</evidence>
<dbReference type="Proteomes" id="UP001151081">
    <property type="component" value="Unassembled WGS sequence"/>
</dbReference>
<evidence type="ECO:0000256" key="6">
    <source>
        <dbReference type="PROSITE-ProRule" id="PRU10141"/>
    </source>
</evidence>
<proteinExistence type="predicted"/>
<feature type="domain" description="Protein kinase" evidence="8">
    <location>
        <begin position="98"/>
        <end position="371"/>
    </location>
</feature>
<evidence type="ECO:0000256" key="5">
    <source>
        <dbReference type="PROSITE-ProRule" id="PRU00339"/>
    </source>
</evidence>
<comment type="caution">
    <text evidence="9">The sequence shown here is derived from an EMBL/GenBank/DDBJ whole genome shotgun (WGS) entry which is preliminary data.</text>
</comment>
<evidence type="ECO:0000259" key="8">
    <source>
        <dbReference type="PROSITE" id="PS50011"/>
    </source>
</evidence>
<evidence type="ECO:0000256" key="2">
    <source>
        <dbReference type="ARBA" id="ARBA00022741"/>
    </source>
</evidence>
<dbReference type="SUPFAM" id="SSF48452">
    <property type="entry name" value="TPR-like"/>
    <property type="match status" value="3"/>
</dbReference>
<dbReference type="InterPro" id="IPR000719">
    <property type="entry name" value="Prot_kinase_dom"/>
</dbReference>
<name>A0A9X4AXF9_9BACT</name>
<feature type="binding site" evidence="6">
    <location>
        <position position="127"/>
    </location>
    <ligand>
        <name>ATP</name>
        <dbReference type="ChEBI" id="CHEBI:30616"/>
    </ligand>
</feature>
<dbReference type="Gene3D" id="1.10.510.10">
    <property type="entry name" value="Transferase(Phosphotransferase) domain 1"/>
    <property type="match status" value="1"/>
</dbReference>
<dbReference type="PROSITE" id="PS00107">
    <property type="entry name" value="PROTEIN_KINASE_ATP"/>
    <property type="match status" value="1"/>
</dbReference>
<dbReference type="CDD" id="cd14014">
    <property type="entry name" value="STKc_PknB_like"/>
    <property type="match status" value="1"/>
</dbReference>
<dbReference type="EMBL" id="JAGTJJ010000036">
    <property type="protein sequence ID" value="MDC3986210.1"/>
    <property type="molecule type" value="Genomic_DNA"/>
</dbReference>
<feature type="compositionally biased region" description="Basic and acidic residues" evidence="7">
    <location>
        <begin position="1"/>
        <end position="12"/>
    </location>
</feature>
<dbReference type="Gene3D" id="1.25.40.10">
    <property type="entry name" value="Tetratricopeptide repeat domain"/>
    <property type="match status" value="2"/>
</dbReference>
<dbReference type="Pfam" id="PF13424">
    <property type="entry name" value="TPR_12"/>
    <property type="match status" value="3"/>
</dbReference>
<dbReference type="GO" id="GO:0004672">
    <property type="term" value="F:protein kinase activity"/>
    <property type="evidence" value="ECO:0007669"/>
    <property type="project" value="InterPro"/>
</dbReference>
<dbReference type="GO" id="GO:0005524">
    <property type="term" value="F:ATP binding"/>
    <property type="evidence" value="ECO:0007669"/>
    <property type="project" value="UniProtKB-UniRule"/>
</dbReference>
<accession>A0A9X4AXF9</accession>
<dbReference type="SMART" id="SM00028">
    <property type="entry name" value="TPR"/>
    <property type="match status" value="7"/>
</dbReference>
<dbReference type="InterPro" id="IPR008271">
    <property type="entry name" value="Ser/Thr_kinase_AS"/>
</dbReference>
<dbReference type="RefSeq" id="WP_272425623.1">
    <property type="nucleotide sequence ID" value="NZ_JAGTJJ010000036.1"/>
</dbReference>
<dbReference type="PROSITE" id="PS50005">
    <property type="entry name" value="TPR"/>
    <property type="match status" value="1"/>
</dbReference>
<keyword evidence="4 6" id="KW-0067">ATP-binding</keyword>
<dbReference type="InterPro" id="IPR019734">
    <property type="entry name" value="TPR_rpt"/>
</dbReference>
<dbReference type="AlphaFoldDB" id="A0A9X4AXF9"/>
<gene>
    <name evidence="9" type="ORF">KEG57_37375</name>
</gene>
<dbReference type="Gene3D" id="3.30.200.20">
    <property type="entry name" value="Phosphorylase Kinase, domain 1"/>
    <property type="match status" value="1"/>
</dbReference>
<keyword evidence="3 5" id="KW-0802">TPR repeat</keyword>